<dbReference type="Gene3D" id="2.60.120.560">
    <property type="entry name" value="Exo-inulinase, domain 1"/>
    <property type="match status" value="1"/>
</dbReference>
<accession>A0A443JXU1</accession>
<protein>
    <recommendedName>
        <fullName evidence="3">LamG domain-containing protein</fullName>
    </recommendedName>
</protein>
<dbReference type="RefSeq" id="WP_128234196.1">
    <property type="nucleotide sequence ID" value="NZ_SAUY01000074.1"/>
</dbReference>
<reference evidence="1 2" key="1">
    <citation type="submission" date="2019-01" db="EMBL/GenBank/DDBJ databases">
        <title>Sinorhodobacter populi sp. nov. isolated from the symptomatic bark tissue of Populus euramericana canker.</title>
        <authorList>
            <person name="Xu G."/>
        </authorList>
    </citation>
    <scope>NUCLEOTIDE SEQUENCE [LARGE SCALE GENOMIC DNA]</scope>
    <source>
        <strain evidence="1 2">07D10-4-3</strain>
    </source>
</reference>
<proteinExistence type="predicted"/>
<evidence type="ECO:0000313" key="2">
    <source>
        <dbReference type="Proteomes" id="UP000284451"/>
    </source>
</evidence>
<evidence type="ECO:0008006" key="3">
    <source>
        <dbReference type="Google" id="ProtNLM"/>
    </source>
</evidence>
<dbReference type="Proteomes" id="UP000284451">
    <property type="component" value="Unassembled WGS sequence"/>
</dbReference>
<sequence length="240" mass="25049">MAKHIILTDTALTASDIILATRGSLPQVIGGLEAGEYTVRNTSAPLSGTVTASSETWTLSDDFAVKATGALTGAADTGQAYSTLPATATILNESGLWPSGGSMNLYSAFEAQNVIIECTRFRNGPTPNGAPWMLGRVDAAGTTFYQFGSDQGGTELRIGKTVAGTYTVIATVAQTKPANNVVQTWRAEIIGSTLTFYVDGVQVLTATDTTITAAGRVGLRNSNGDVTAKNYWKTLKARAA</sequence>
<evidence type="ECO:0000313" key="1">
    <source>
        <dbReference type="EMBL" id="RWR25294.1"/>
    </source>
</evidence>
<comment type="caution">
    <text evidence="1">The sequence shown here is derived from an EMBL/GenBank/DDBJ whole genome shotgun (WGS) entry which is preliminary data.</text>
</comment>
<organism evidence="1 2">
    <name type="scientific">Paenirhodobacter populi</name>
    <dbReference type="NCBI Taxonomy" id="2306993"/>
    <lineage>
        <taxon>Bacteria</taxon>
        <taxon>Pseudomonadati</taxon>
        <taxon>Pseudomonadota</taxon>
        <taxon>Alphaproteobacteria</taxon>
        <taxon>Rhodobacterales</taxon>
        <taxon>Rhodobacter group</taxon>
        <taxon>Paenirhodobacter</taxon>
    </lineage>
</organism>
<dbReference type="EMBL" id="SAUY01000074">
    <property type="protein sequence ID" value="RWR25294.1"/>
    <property type="molecule type" value="Genomic_DNA"/>
</dbReference>
<reference evidence="1 2" key="2">
    <citation type="submission" date="2019-01" db="EMBL/GenBank/DDBJ databases">
        <authorList>
            <person name="Li Y."/>
        </authorList>
    </citation>
    <scope>NUCLEOTIDE SEQUENCE [LARGE SCALE GENOMIC DNA]</scope>
    <source>
        <strain evidence="1 2">07D10-4-3</strain>
    </source>
</reference>
<name>A0A443JXU1_9RHOB</name>
<dbReference type="AlphaFoldDB" id="A0A443JXU1"/>
<gene>
    <name evidence="1" type="ORF">D2T29_22170</name>
</gene>